<feature type="transmembrane region" description="Helical" evidence="5">
    <location>
        <begin position="272"/>
        <end position="291"/>
    </location>
</feature>
<dbReference type="CDD" id="cd01044">
    <property type="entry name" value="Ferritin_CCC1_N"/>
    <property type="match status" value="1"/>
</dbReference>
<protein>
    <recommendedName>
        <fullName evidence="8">Rubrerythrin diiron-binding domain-containing protein</fullName>
    </recommendedName>
</protein>
<dbReference type="EMBL" id="NEXC01000010">
    <property type="protein sequence ID" value="PSN83981.1"/>
    <property type="molecule type" value="Genomic_DNA"/>
</dbReference>
<feature type="transmembrane region" description="Helical" evidence="5">
    <location>
        <begin position="297"/>
        <end position="317"/>
    </location>
</feature>
<dbReference type="InterPro" id="IPR009078">
    <property type="entry name" value="Ferritin-like_SF"/>
</dbReference>
<name>A0A2R6AC53_9ARCH</name>
<dbReference type="GO" id="GO:0005384">
    <property type="term" value="F:manganese ion transmembrane transporter activity"/>
    <property type="evidence" value="ECO:0007669"/>
    <property type="project" value="InterPro"/>
</dbReference>
<dbReference type="GO" id="GO:0012505">
    <property type="term" value="C:endomembrane system"/>
    <property type="evidence" value="ECO:0007669"/>
    <property type="project" value="UniProtKB-SubCell"/>
</dbReference>
<evidence type="ECO:0000256" key="3">
    <source>
        <dbReference type="ARBA" id="ARBA00022989"/>
    </source>
</evidence>
<dbReference type="InterPro" id="IPR008217">
    <property type="entry name" value="Ccc1_fam"/>
</dbReference>
<dbReference type="Pfam" id="PF01988">
    <property type="entry name" value="VIT1"/>
    <property type="match status" value="1"/>
</dbReference>
<dbReference type="GO" id="GO:0030026">
    <property type="term" value="P:intracellular manganese ion homeostasis"/>
    <property type="evidence" value="ECO:0007669"/>
    <property type="project" value="InterPro"/>
</dbReference>
<keyword evidence="3 5" id="KW-1133">Transmembrane helix</keyword>
<dbReference type="PANTHER" id="PTHR31851">
    <property type="entry name" value="FE(2+)/MN(2+) TRANSPORTER PCL1"/>
    <property type="match status" value="1"/>
</dbReference>
<dbReference type="Proteomes" id="UP000240880">
    <property type="component" value="Unassembled WGS sequence"/>
</dbReference>
<reference evidence="6 7" key="1">
    <citation type="submission" date="2017-04" db="EMBL/GenBank/DDBJ databases">
        <title>Novel microbial lineages endemic to geothermal iron-oxide mats fill important gaps in the evolutionary history of Archaea.</title>
        <authorList>
            <person name="Jay Z.J."/>
            <person name="Beam J.P."/>
            <person name="Dlakic M."/>
            <person name="Rusch D.B."/>
            <person name="Kozubal M.A."/>
            <person name="Inskeep W.P."/>
        </authorList>
    </citation>
    <scope>NUCLEOTIDE SEQUENCE [LARGE SCALE GENOMIC DNA]</scope>
    <source>
        <strain evidence="6">OSP_D</strain>
    </source>
</reference>
<evidence type="ECO:0000313" key="7">
    <source>
        <dbReference type="Proteomes" id="UP000240880"/>
    </source>
</evidence>
<keyword evidence="2 5" id="KW-0812">Transmembrane</keyword>
<proteinExistence type="predicted"/>
<evidence type="ECO:0000256" key="2">
    <source>
        <dbReference type="ARBA" id="ARBA00022692"/>
    </source>
</evidence>
<keyword evidence="4 5" id="KW-0472">Membrane</keyword>
<gene>
    <name evidence="6" type="ORF">B9Q01_02720</name>
</gene>
<organism evidence="6 7">
    <name type="scientific">Candidatus Marsarchaeota G1 archaeon OSP_D</name>
    <dbReference type="NCBI Taxonomy" id="1978155"/>
    <lineage>
        <taxon>Archaea</taxon>
        <taxon>Candidatus Marsarchaeota</taxon>
        <taxon>Candidatus Marsarchaeota group 1</taxon>
    </lineage>
</organism>
<dbReference type="AlphaFoldDB" id="A0A2R6AC53"/>
<evidence type="ECO:0000313" key="6">
    <source>
        <dbReference type="EMBL" id="PSN83981.1"/>
    </source>
</evidence>
<feature type="transmembrane region" description="Helical" evidence="5">
    <location>
        <begin position="170"/>
        <end position="193"/>
    </location>
</feature>
<comment type="subcellular location">
    <subcellularLocation>
        <location evidence="1">Endomembrane system</location>
        <topology evidence="1">Multi-pass membrane protein</topology>
    </subcellularLocation>
</comment>
<sequence>MIDISKNYTDEVFNKLVYEELLKSEKDGKLVEVLKNLAQAEERHAEFWKKLAISRGISLPKIGYKQRIGAKLYKLFRTLFGISLTVKLLESTEQTVIRRYKEYLSMNSLSEEEKAELEQVLKDEVIHERLLTEEEFGFSNVRDTIYGVSDGLVEVLAAVSGFASVFVNPILVAAGGLIVGASGTLSMSVGAYLSTKSEEEISRSEGKKVEEQLELDRTSVFQVVKKALVEKGLSESTAEVAAQEIVKDDTKIKEFVCPPIKVSAKRSAMTTAFSYILGFIPPVLPYLAGLGGLTGLILSYTLSAIALLTVGFLVGVSSDVKPWKKSLEMFALGIGAALATHALGIVASIYLHINV</sequence>
<feature type="transmembrane region" description="Helical" evidence="5">
    <location>
        <begin position="329"/>
        <end position="353"/>
    </location>
</feature>
<evidence type="ECO:0000256" key="4">
    <source>
        <dbReference type="ARBA" id="ARBA00023136"/>
    </source>
</evidence>
<evidence type="ECO:0000256" key="1">
    <source>
        <dbReference type="ARBA" id="ARBA00004127"/>
    </source>
</evidence>
<evidence type="ECO:0000256" key="5">
    <source>
        <dbReference type="SAM" id="Phobius"/>
    </source>
</evidence>
<accession>A0A2R6AC53</accession>
<evidence type="ECO:0008006" key="8">
    <source>
        <dbReference type="Google" id="ProtNLM"/>
    </source>
</evidence>
<comment type="caution">
    <text evidence="6">The sequence shown here is derived from an EMBL/GenBank/DDBJ whole genome shotgun (WGS) entry which is preliminary data.</text>
</comment>
<dbReference type="SUPFAM" id="SSF47240">
    <property type="entry name" value="Ferritin-like"/>
    <property type="match status" value="1"/>
</dbReference>
<dbReference type="InterPro" id="IPR039376">
    <property type="entry name" value="Ferritin_CCC1_N"/>
</dbReference>